<comment type="caution">
    <text evidence="2">The sequence shown here is derived from an EMBL/GenBank/DDBJ whole genome shotgun (WGS) entry which is preliminary data.</text>
</comment>
<proteinExistence type="predicted"/>
<dbReference type="EMBL" id="AWXZ01000018">
    <property type="protein sequence ID" value="ESR25668.1"/>
    <property type="molecule type" value="Genomic_DNA"/>
</dbReference>
<feature type="compositionally biased region" description="Basic residues" evidence="1">
    <location>
        <begin position="37"/>
        <end position="48"/>
    </location>
</feature>
<keyword evidence="3" id="KW-1185">Reference proteome</keyword>
<dbReference type="AlphaFoldDB" id="V4TI31"/>
<protein>
    <submittedName>
        <fullName evidence="2">Uncharacterized protein</fullName>
    </submittedName>
</protein>
<name>V4TI31_9HYPH</name>
<feature type="region of interest" description="Disordered" evidence="1">
    <location>
        <begin position="25"/>
        <end position="53"/>
    </location>
</feature>
<organism evidence="2 3">
    <name type="scientific">Lutibaculum baratangense AMV1</name>
    <dbReference type="NCBI Taxonomy" id="631454"/>
    <lineage>
        <taxon>Bacteria</taxon>
        <taxon>Pseudomonadati</taxon>
        <taxon>Pseudomonadota</taxon>
        <taxon>Alphaproteobacteria</taxon>
        <taxon>Hyphomicrobiales</taxon>
        <taxon>Tepidamorphaceae</taxon>
        <taxon>Lutibaculum</taxon>
    </lineage>
</organism>
<gene>
    <name evidence="2" type="ORF">N177_1501</name>
</gene>
<evidence type="ECO:0000256" key="1">
    <source>
        <dbReference type="SAM" id="MobiDB-lite"/>
    </source>
</evidence>
<sequence>MHASAGTGRDAGCAGWGKLRQFKGGGPLYPVTESGRRGLRGRSGRGHRAGGPAAHDAGRFILCRPAQQVLVSHGIGGRTSRLPKGSTRTGTASTCGALSKLP</sequence>
<evidence type="ECO:0000313" key="3">
    <source>
        <dbReference type="Proteomes" id="UP000017819"/>
    </source>
</evidence>
<accession>V4TI31</accession>
<reference evidence="2 3" key="1">
    <citation type="journal article" date="2014" name="Genome Announc.">
        <title>Draft Genome Sequence of Lutibaculum baratangense Strain AMV1T, Isolated from a Mud Volcano in Andamans, India.</title>
        <authorList>
            <person name="Singh A."/>
            <person name="Sreenivas A."/>
            <person name="Sathyanarayana Reddy G."/>
            <person name="Pinnaka A.K."/>
            <person name="Shivaji S."/>
        </authorList>
    </citation>
    <scope>NUCLEOTIDE SEQUENCE [LARGE SCALE GENOMIC DNA]</scope>
    <source>
        <strain evidence="2 3">AMV1</strain>
    </source>
</reference>
<feature type="region of interest" description="Disordered" evidence="1">
    <location>
        <begin position="76"/>
        <end position="102"/>
    </location>
</feature>
<feature type="compositionally biased region" description="Polar residues" evidence="1">
    <location>
        <begin position="86"/>
        <end position="96"/>
    </location>
</feature>
<evidence type="ECO:0000313" key="2">
    <source>
        <dbReference type="EMBL" id="ESR25668.1"/>
    </source>
</evidence>
<dbReference type="STRING" id="631454.N177_1501"/>
<dbReference type="Proteomes" id="UP000017819">
    <property type="component" value="Unassembled WGS sequence"/>
</dbReference>